<dbReference type="OMA" id="HWGFINS"/>
<protein>
    <submittedName>
        <fullName evidence="2">Uncharacterized protein</fullName>
    </submittedName>
</protein>
<dbReference type="InParanoid" id="G9N661"/>
<accession>G9N661</accession>
<evidence type="ECO:0000313" key="3">
    <source>
        <dbReference type="Proteomes" id="UP000007115"/>
    </source>
</evidence>
<dbReference type="HOGENOM" id="CLU_1428180_0_0_1"/>
<dbReference type="VEuPathDB" id="FungiDB:TRIVIDRAFT_67053"/>
<keyword evidence="3" id="KW-1185">Reference proteome</keyword>
<dbReference type="Proteomes" id="UP000007115">
    <property type="component" value="Unassembled WGS sequence"/>
</dbReference>
<feature type="signal peptide" evidence="1">
    <location>
        <begin position="1"/>
        <end position="20"/>
    </location>
</feature>
<evidence type="ECO:0000256" key="1">
    <source>
        <dbReference type="SAM" id="SignalP"/>
    </source>
</evidence>
<dbReference type="EMBL" id="ABDF02000087">
    <property type="protein sequence ID" value="EHK17819.1"/>
    <property type="molecule type" value="Genomic_DNA"/>
</dbReference>
<sequence>MRSNFFALALAGVGVSSVAANPADLTADQATALLKGVIDSLQTNGDLRATLQQTTPEFTEQNAASPYQSLADSFTSTLNLLPNKNGDVNIGGATAAQAAEICALVPKFVAAGTHAADTLGNLPGFEDSSSDARTSAINLGLALDGLGWQLNMFHWGFINSGAAATCDQATQNAFYTVPNLLMDAGDAILY</sequence>
<comment type="caution">
    <text evidence="2">The sequence shown here is derived from an EMBL/GenBank/DDBJ whole genome shotgun (WGS) entry which is preliminary data.</text>
</comment>
<keyword evidence="1" id="KW-0732">Signal</keyword>
<dbReference type="RefSeq" id="XP_013952021.1">
    <property type="nucleotide sequence ID" value="XM_014096546.1"/>
</dbReference>
<dbReference type="GeneID" id="25796900"/>
<proteinExistence type="predicted"/>
<name>G9N661_HYPVG</name>
<organism evidence="2 3">
    <name type="scientific">Hypocrea virens (strain Gv29-8 / FGSC 10586)</name>
    <name type="common">Gliocladium virens</name>
    <name type="synonym">Trichoderma virens</name>
    <dbReference type="NCBI Taxonomy" id="413071"/>
    <lineage>
        <taxon>Eukaryota</taxon>
        <taxon>Fungi</taxon>
        <taxon>Dikarya</taxon>
        <taxon>Ascomycota</taxon>
        <taxon>Pezizomycotina</taxon>
        <taxon>Sordariomycetes</taxon>
        <taxon>Hypocreomycetidae</taxon>
        <taxon>Hypocreales</taxon>
        <taxon>Hypocreaceae</taxon>
        <taxon>Trichoderma</taxon>
    </lineage>
</organism>
<feature type="chain" id="PRO_5003524022" evidence="1">
    <location>
        <begin position="21"/>
        <end position="190"/>
    </location>
</feature>
<reference evidence="2 3" key="1">
    <citation type="journal article" date="2011" name="Genome Biol.">
        <title>Comparative genome sequence analysis underscores mycoparasitism as the ancestral life style of Trichoderma.</title>
        <authorList>
            <person name="Kubicek C.P."/>
            <person name="Herrera-Estrella A."/>
            <person name="Seidl-Seiboth V."/>
            <person name="Martinez D.A."/>
            <person name="Druzhinina I.S."/>
            <person name="Thon M."/>
            <person name="Zeilinger S."/>
            <person name="Casas-Flores S."/>
            <person name="Horwitz B.A."/>
            <person name="Mukherjee P.K."/>
            <person name="Mukherjee M."/>
            <person name="Kredics L."/>
            <person name="Alcaraz L.D."/>
            <person name="Aerts A."/>
            <person name="Antal Z."/>
            <person name="Atanasova L."/>
            <person name="Cervantes-Badillo M.G."/>
            <person name="Challacombe J."/>
            <person name="Chertkov O."/>
            <person name="McCluskey K."/>
            <person name="Coulpier F."/>
            <person name="Deshpande N."/>
            <person name="von Doehren H."/>
            <person name="Ebbole D.J."/>
            <person name="Esquivel-Naranjo E.U."/>
            <person name="Fekete E."/>
            <person name="Flipphi M."/>
            <person name="Glaser F."/>
            <person name="Gomez-Rodriguez E.Y."/>
            <person name="Gruber S."/>
            <person name="Han C."/>
            <person name="Henrissat B."/>
            <person name="Hermosa R."/>
            <person name="Hernandez-Onate M."/>
            <person name="Karaffa L."/>
            <person name="Kosti I."/>
            <person name="Le Crom S."/>
            <person name="Lindquist E."/>
            <person name="Lucas S."/>
            <person name="Luebeck M."/>
            <person name="Luebeck P.S."/>
            <person name="Margeot A."/>
            <person name="Metz B."/>
            <person name="Misra M."/>
            <person name="Nevalainen H."/>
            <person name="Omann M."/>
            <person name="Packer N."/>
            <person name="Perrone G."/>
            <person name="Uresti-Rivera E.E."/>
            <person name="Salamov A."/>
            <person name="Schmoll M."/>
            <person name="Seiboth B."/>
            <person name="Shapiro H."/>
            <person name="Sukno S."/>
            <person name="Tamayo-Ramos J.A."/>
            <person name="Tisch D."/>
            <person name="Wiest A."/>
            <person name="Wilkinson H.H."/>
            <person name="Zhang M."/>
            <person name="Coutinho P.M."/>
            <person name="Kenerley C.M."/>
            <person name="Monte E."/>
            <person name="Baker S.E."/>
            <person name="Grigoriev I.V."/>
        </authorList>
    </citation>
    <scope>NUCLEOTIDE SEQUENCE [LARGE SCALE GENOMIC DNA]</scope>
    <source>
        <strain evidence="3">Gv29-8 / FGSC 10586</strain>
    </source>
</reference>
<evidence type="ECO:0000313" key="2">
    <source>
        <dbReference type="EMBL" id="EHK17819.1"/>
    </source>
</evidence>
<gene>
    <name evidence="2" type="ORF">TRIVIDRAFT_67053</name>
</gene>
<dbReference type="OrthoDB" id="4893526at2759"/>
<dbReference type="AlphaFoldDB" id="G9N661"/>